<sequence>MMVKNYRPASAGMLPALPGTYLVTAYFDDGQVELVKCNVIGWSVSTERTVVPLVMDPRVADEEPWHVIHPDGRVECSDGRGWADLDAWIVEERRRRRESLEAHPLNALVPEPEKVAPTKTAEVYRPPVPQGMPDPPAPEPVSGRPPSAPYATPVL</sequence>
<evidence type="ECO:0000313" key="3">
    <source>
        <dbReference type="Proteomes" id="UP000466966"/>
    </source>
</evidence>
<keyword evidence="3" id="KW-1185">Reference proteome</keyword>
<feature type="compositionally biased region" description="Pro residues" evidence="1">
    <location>
        <begin position="126"/>
        <end position="139"/>
    </location>
</feature>
<protein>
    <submittedName>
        <fullName evidence="2">Uncharacterized protein</fullName>
    </submittedName>
</protein>
<dbReference type="EMBL" id="WTYV01000002">
    <property type="protein sequence ID" value="MXO71546.1"/>
    <property type="molecule type" value="Genomic_DNA"/>
</dbReference>
<evidence type="ECO:0000256" key="1">
    <source>
        <dbReference type="SAM" id="MobiDB-lite"/>
    </source>
</evidence>
<accession>A0A844YWX5</accession>
<dbReference type="OrthoDB" id="7408533at2"/>
<gene>
    <name evidence="2" type="ORF">GRI99_07805</name>
</gene>
<dbReference type="Proteomes" id="UP000466966">
    <property type="component" value="Unassembled WGS sequence"/>
</dbReference>
<comment type="caution">
    <text evidence="2">The sequence shown here is derived from an EMBL/GenBank/DDBJ whole genome shotgun (WGS) entry which is preliminary data.</text>
</comment>
<organism evidence="2 3">
    <name type="scientific">Alteraurantiacibacter buctensis</name>
    <dbReference type="NCBI Taxonomy" id="1503981"/>
    <lineage>
        <taxon>Bacteria</taxon>
        <taxon>Pseudomonadati</taxon>
        <taxon>Pseudomonadota</taxon>
        <taxon>Alphaproteobacteria</taxon>
        <taxon>Sphingomonadales</taxon>
        <taxon>Erythrobacteraceae</taxon>
        <taxon>Alteraurantiacibacter</taxon>
    </lineage>
</organism>
<feature type="region of interest" description="Disordered" evidence="1">
    <location>
        <begin position="108"/>
        <end position="155"/>
    </location>
</feature>
<dbReference type="AlphaFoldDB" id="A0A844YWX5"/>
<evidence type="ECO:0000313" key="2">
    <source>
        <dbReference type="EMBL" id="MXO71546.1"/>
    </source>
</evidence>
<reference evidence="2 3" key="1">
    <citation type="submission" date="2019-12" db="EMBL/GenBank/DDBJ databases">
        <title>Genomic-based taxomic classification of the family Erythrobacteraceae.</title>
        <authorList>
            <person name="Xu L."/>
        </authorList>
    </citation>
    <scope>NUCLEOTIDE SEQUENCE [LARGE SCALE GENOMIC DNA]</scope>
    <source>
        <strain evidence="2 3">M0322</strain>
    </source>
</reference>
<dbReference type="RefSeq" id="WP_160771451.1">
    <property type="nucleotide sequence ID" value="NZ_WTYV01000002.1"/>
</dbReference>
<proteinExistence type="predicted"/>
<name>A0A844YWX5_9SPHN</name>